<dbReference type="GO" id="GO:0050821">
    <property type="term" value="P:protein stabilization"/>
    <property type="evidence" value="ECO:0007669"/>
    <property type="project" value="TreeGrafter"/>
</dbReference>
<evidence type="ECO:0008006" key="8">
    <source>
        <dbReference type="Google" id="ProtNLM"/>
    </source>
</evidence>
<name>C1E5B2_MICCC</name>
<evidence type="ECO:0000256" key="2">
    <source>
        <dbReference type="SAM" id="Coils"/>
    </source>
</evidence>
<dbReference type="SUPFAM" id="SSF54236">
    <property type="entry name" value="Ubiquitin-like"/>
    <property type="match status" value="1"/>
</dbReference>
<dbReference type="InterPro" id="IPR000626">
    <property type="entry name" value="Ubiquitin-like_dom"/>
</dbReference>
<dbReference type="AlphaFoldDB" id="C1E5B2"/>
<dbReference type="SMART" id="SM00264">
    <property type="entry name" value="BAG"/>
    <property type="match status" value="1"/>
</dbReference>
<dbReference type="InterPro" id="IPR036533">
    <property type="entry name" value="BAG_dom_sf"/>
</dbReference>
<dbReference type="GO" id="GO:0000774">
    <property type="term" value="F:adenyl-nucleotide exchange factor activity"/>
    <property type="evidence" value="ECO:0007669"/>
    <property type="project" value="TreeGrafter"/>
</dbReference>
<evidence type="ECO:0000259" key="4">
    <source>
        <dbReference type="PROSITE" id="PS50053"/>
    </source>
</evidence>
<dbReference type="Gene3D" id="1.20.58.120">
    <property type="entry name" value="BAG domain"/>
    <property type="match status" value="1"/>
</dbReference>
<dbReference type="PROSITE" id="PS51035">
    <property type="entry name" value="BAG"/>
    <property type="match status" value="1"/>
</dbReference>
<feature type="domain" description="BAG" evidence="5">
    <location>
        <begin position="148"/>
        <end position="232"/>
    </location>
</feature>
<dbReference type="EMBL" id="CP001325">
    <property type="protein sequence ID" value="ACO62484.1"/>
    <property type="molecule type" value="Genomic_DNA"/>
</dbReference>
<dbReference type="PANTHER" id="PTHR12329">
    <property type="entry name" value="BCL2-ASSOCIATED ATHANOGENE"/>
    <property type="match status" value="1"/>
</dbReference>
<dbReference type="RefSeq" id="XP_002501226.1">
    <property type="nucleotide sequence ID" value="XM_002501180.1"/>
</dbReference>
<evidence type="ECO:0000313" key="6">
    <source>
        <dbReference type="EMBL" id="ACO62484.1"/>
    </source>
</evidence>
<dbReference type="OMA" id="WETMFEA"/>
<dbReference type="GO" id="GO:0005737">
    <property type="term" value="C:cytoplasm"/>
    <property type="evidence" value="ECO:0007669"/>
    <property type="project" value="TreeGrafter"/>
</dbReference>
<dbReference type="OrthoDB" id="417450at2759"/>
<dbReference type="GO" id="GO:0051087">
    <property type="term" value="F:protein-folding chaperone binding"/>
    <property type="evidence" value="ECO:0007669"/>
    <property type="project" value="InterPro"/>
</dbReference>
<feature type="domain" description="Ubiquitin-like" evidence="4">
    <location>
        <begin position="7"/>
        <end position="80"/>
    </location>
</feature>
<dbReference type="GeneID" id="8242889"/>
<dbReference type="Proteomes" id="UP000002009">
    <property type="component" value="Chromosome 4"/>
</dbReference>
<evidence type="ECO:0000313" key="7">
    <source>
        <dbReference type="Proteomes" id="UP000002009"/>
    </source>
</evidence>
<evidence type="ECO:0000256" key="3">
    <source>
        <dbReference type="SAM" id="MobiDB-lite"/>
    </source>
</evidence>
<reference evidence="6 7" key="1">
    <citation type="journal article" date="2009" name="Science">
        <title>Green evolution and dynamic adaptations revealed by genomes of the marine picoeukaryotes Micromonas.</title>
        <authorList>
            <person name="Worden A.Z."/>
            <person name="Lee J.H."/>
            <person name="Mock T."/>
            <person name="Rouze P."/>
            <person name="Simmons M.P."/>
            <person name="Aerts A.L."/>
            <person name="Allen A.E."/>
            <person name="Cuvelier M.L."/>
            <person name="Derelle E."/>
            <person name="Everett M.V."/>
            <person name="Foulon E."/>
            <person name="Grimwood J."/>
            <person name="Gundlach H."/>
            <person name="Henrissat B."/>
            <person name="Napoli C."/>
            <person name="McDonald S.M."/>
            <person name="Parker M.S."/>
            <person name="Rombauts S."/>
            <person name="Salamov A."/>
            <person name="Von Dassow P."/>
            <person name="Badger J.H."/>
            <person name="Coutinho P.M."/>
            <person name="Demir E."/>
            <person name="Dubchak I."/>
            <person name="Gentemann C."/>
            <person name="Eikrem W."/>
            <person name="Gready J.E."/>
            <person name="John U."/>
            <person name="Lanier W."/>
            <person name="Lindquist E.A."/>
            <person name="Lucas S."/>
            <person name="Mayer K.F."/>
            <person name="Moreau H."/>
            <person name="Not F."/>
            <person name="Otillar R."/>
            <person name="Panaud O."/>
            <person name="Pangilinan J."/>
            <person name="Paulsen I."/>
            <person name="Piegu B."/>
            <person name="Poliakov A."/>
            <person name="Robbens S."/>
            <person name="Schmutz J."/>
            <person name="Toulza E."/>
            <person name="Wyss T."/>
            <person name="Zelensky A."/>
            <person name="Zhou K."/>
            <person name="Armbrust E.V."/>
            <person name="Bhattacharya D."/>
            <person name="Goodenough U.W."/>
            <person name="Van de Peer Y."/>
            <person name="Grigoriev I.V."/>
        </authorList>
    </citation>
    <scope>NUCLEOTIDE SEQUENCE [LARGE SCALE GENOMIC DNA]</scope>
    <source>
        <strain evidence="7">RCC299 / NOUM17</strain>
    </source>
</reference>
<dbReference type="InterPro" id="IPR029071">
    <property type="entry name" value="Ubiquitin-like_domsf"/>
</dbReference>
<dbReference type="PANTHER" id="PTHR12329:SF16">
    <property type="entry name" value="BAG FAMILY MOLECULAR CHAPERONE REGULATOR 1"/>
    <property type="match status" value="1"/>
</dbReference>
<sequence length="239" mass="25698">MAAQWQLKVAVESLRPQDVVEIGVTPETTWEEAKLAACQVAYAEPVDVATRRLLFRGRERSPTATLGRDGVRPGHKLMLVESDESKRERARAAQEAQMEQIRAERQRHHASSVHRDGVGGTVGDGGAVGDGARLAERCRAEVDTAVRAADALERELGELERATERAVQGGVASAMGAAVPKDVAFLHLGDRLEKALISLDGVDTGGEDDLRALRKGAVRRIQALMERGDAARARAAGAR</sequence>
<feature type="coiled-coil region" evidence="2">
    <location>
        <begin position="135"/>
        <end position="169"/>
    </location>
</feature>
<keyword evidence="1" id="KW-0143">Chaperone</keyword>
<evidence type="ECO:0000259" key="5">
    <source>
        <dbReference type="PROSITE" id="PS51035"/>
    </source>
</evidence>
<dbReference type="InterPro" id="IPR039773">
    <property type="entry name" value="BAG_chaperone_regulator"/>
</dbReference>
<dbReference type="SUPFAM" id="SSF63491">
    <property type="entry name" value="BAG domain"/>
    <property type="match status" value="1"/>
</dbReference>
<keyword evidence="2" id="KW-0175">Coiled coil</keyword>
<dbReference type="KEGG" id="mis:MICPUN_57536"/>
<evidence type="ECO:0000256" key="1">
    <source>
        <dbReference type="ARBA" id="ARBA00023186"/>
    </source>
</evidence>
<accession>C1E5B2</accession>
<protein>
    <recommendedName>
        <fullName evidence="8">BAG domain-containing protein</fullName>
    </recommendedName>
</protein>
<dbReference type="InParanoid" id="C1E5B2"/>
<dbReference type="InterPro" id="IPR003103">
    <property type="entry name" value="BAG_domain"/>
</dbReference>
<keyword evidence="7" id="KW-1185">Reference proteome</keyword>
<dbReference type="FunCoup" id="C1E5B2">
    <property type="interactions" value="270"/>
</dbReference>
<proteinExistence type="predicted"/>
<feature type="region of interest" description="Disordered" evidence="3">
    <location>
        <begin position="105"/>
        <end position="125"/>
    </location>
</feature>
<dbReference type="Pfam" id="PF02179">
    <property type="entry name" value="BAG"/>
    <property type="match status" value="1"/>
</dbReference>
<organism evidence="6 7">
    <name type="scientific">Micromonas commoda (strain RCC299 / NOUM17 / CCMP2709)</name>
    <name type="common">Picoplanktonic green alga</name>
    <dbReference type="NCBI Taxonomy" id="296587"/>
    <lineage>
        <taxon>Eukaryota</taxon>
        <taxon>Viridiplantae</taxon>
        <taxon>Chlorophyta</taxon>
        <taxon>Mamiellophyceae</taxon>
        <taxon>Mamiellales</taxon>
        <taxon>Mamiellaceae</taxon>
        <taxon>Micromonas</taxon>
    </lineage>
</organism>
<gene>
    <name evidence="6" type="ORF">MICPUN_57536</name>
</gene>
<dbReference type="PROSITE" id="PS50053">
    <property type="entry name" value="UBIQUITIN_2"/>
    <property type="match status" value="1"/>
</dbReference>